<accession>A0A6J8EVR6</accession>
<dbReference type="Gene3D" id="1.10.533.10">
    <property type="entry name" value="Death Domain, Fas"/>
    <property type="match status" value="1"/>
</dbReference>
<organism evidence="1 2">
    <name type="scientific">Mytilus coruscus</name>
    <name type="common">Sea mussel</name>
    <dbReference type="NCBI Taxonomy" id="42192"/>
    <lineage>
        <taxon>Eukaryota</taxon>
        <taxon>Metazoa</taxon>
        <taxon>Spiralia</taxon>
        <taxon>Lophotrochozoa</taxon>
        <taxon>Mollusca</taxon>
        <taxon>Bivalvia</taxon>
        <taxon>Autobranchia</taxon>
        <taxon>Pteriomorphia</taxon>
        <taxon>Mytilida</taxon>
        <taxon>Mytiloidea</taxon>
        <taxon>Mytilidae</taxon>
        <taxon>Mytilinae</taxon>
        <taxon>Mytilus</taxon>
    </lineage>
</organism>
<dbReference type="Proteomes" id="UP000507470">
    <property type="component" value="Unassembled WGS sequence"/>
</dbReference>
<dbReference type="OrthoDB" id="10533161at2759"/>
<proteinExistence type="predicted"/>
<dbReference type="EMBL" id="CACVKT020010046">
    <property type="protein sequence ID" value="CAC5424550.1"/>
    <property type="molecule type" value="Genomic_DNA"/>
</dbReference>
<evidence type="ECO:0000313" key="1">
    <source>
        <dbReference type="EMBL" id="CAC5424550.1"/>
    </source>
</evidence>
<keyword evidence="2" id="KW-1185">Reference proteome</keyword>
<sequence length="841" mass="97815">MAMASDDNIRCAQCTFVVLHIFPEMMQDLLAATELPPSVLYRMIKNNSRINLKKYERKTVQTMTTDGYTKLDISVMYKIIKYFKLIDPPTRNWGANPLPNETELGDDIERMRKARNHLVHKVDANVSEQSFTEFFENSITVSRRLDKYLKKPEGSSYEKRIQQYKSYLLDKTGIEQLLGERKKEESLKNFSTCSLESQQTEVHIMKGKSMDDILENVKSIEGDSVSPIKIIIHGIEVSEDNVDVINSFKNYLKTDNITFKKAEKNCIILFADIKNKALQDHTLFEQEVNCLIRKVFRLCKLPCKADETIYAVVTSAEEEFDQDNLEENEEEGPNLFGNDDNLVLHVDIKNKALLSNETVGQVFTEFLDTVIKTGDGQQFLGKKDVHAVLVPDEEGELEEARQESLSFQKKIIFNWKLIKKRLTAVEIIDSFISEELVSADIREYIKNESSRSQMDSILSNVLKYINTSDDYAKFENAMTTHNMELQTPSVELTMPGNRRTEDHLRSNRKLIEKELYPKDYIDNYLEWFILSPEDHEDLRSKENVRQHMAHSFLVKIMQPASIEKGSMARLLESFQSDQNCILMRLSKLMDSVLQNGISHIIDDNDLRELTKMREDCRNSLLREWIYLNENLYPYSILIDELHNGGLVDEDRADIIREKPRREQVYLTLRNIIRRIDRPEMLSKLISILKKENNFIAEKLWGKSNKKAVPRAKQYDFRQLSGSDVNDARAKLQYYKDDIVKEFYATDVDTFVESLVFNVDDHEIICETENGENKKAWCFYEKISDKEYITRGSFDCLVFCLRNNEKLKKSRLKLAELLLSKQMPGKGNDVTTIFLIQQQPHS</sequence>
<dbReference type="AlphaFoldDB" id="A0A6J8EVR6"/>
<dbReference type="InterPro" id="IPR011029">
    <property type="entry name" value="DEATH-like_dom_sf"/>
</dbReference>
<evidence type="ECO:0000313" key="2">
    <source>
        <dbReference type="Proteomes" id="UP000507470"/>
    </source>
</evidence>
<gene>
    <name evidence="1" type="ORF">MCOR_56444</name>
</gene>
<name>A0A6J8EVR6_MYTCO</name>
<protein>
    <submittedName>
        <fullName evidence="1">Uncharacterized protein</fullName>
    </submittedName>
</protein>
<reference evidence="1 2" key="1">
    <citation type="submission" date="2020-06" db="EMBL/GenBank/DDBJ databases">
        <authorList>
            <person name="Li R."/>
            <person name="Bekaert M."/>
        </authorList>
    </citation>
    <scope>NUCLEOTIDE SEQUENCE [LARGE SCALE GENOMIC DNA]</scope>
    <source>
        <strain evidence="2">wild</strain>
    </source>
</reference>